<dbReference type="InterPro" id="IPR016102">
    <property type="entry name" value="Succinyl-CoA_synth-like"/>
</dbReference>
<dbReference type="InterPro" id="IPR003781">
    <property type="entry name" value="CoA-bd"/>
</dbReference>
<protein>
    <submittedName>
        <fullName evidence="3">Acyl-CoA synthetase FdrA</fullName>
    </submittedName>
</protein>
<dbReference type="OrthoDB" id="5580580at2"/>
<dbReference type="Pfam" id="PF02629">
    <property type="entry name" value="CoA_binding"/>
    <property type="match status" value="1"/>
</dbReference>
<keyword evidence="4" id="KW-1185">Reference proteome</keyword>
<evidence type="ECO:0000259" key="2">
    <source>
        <dbReference type="Pfam" id="PF02629"/>
    </source>
</evidence>
<dbReference type="PANTHER" id="PTHR11117">
    <property type="entry name" value="SUCCINYL-COA LIGASE SUBUNIT ALPHA"/>
    <property type="match status" value="1"/>
</dbReference>
<dbReference type="Gene3D" id="3.40.50.261">
    <property type="entry name" value="Succinyl-CoA synthetase domains"/>
    <property type="match status" value="2"/>
</dbReference>
<organism evidence="3 4">
    <name type="scientific">Ignatzschineria ureiclastica</name>
    <dbReference type="NCBI Taxonomy" id="472582"/>
    <lineage>
        <taxon>Bacteria</taxon>
        <taxon>Pseudomonadati</taxon>
        <taxon>Pseudomonadota</taxon>
        <taxon>Gammaproteobacteria</taxon>
        <taxon>Cardiobacteriales</taxon>
        <taxon>Ignatzschineriaceae</taxon>
        <taxon>Ignatzschineria</taxon>
    </lineage>
</organism>
<name>A0A2U2AFJ5_9GAMM</name>
<evidence type="ECO:0000313" key="3">
    <source>
        <dbReference type="EMBL" id="PWD81438.1"/>
    </source>
</evidence>
<sequence>MIHSYIKKGSFQDSVSLMIISRKLSEHPEVEEISVMMGTPANKDLLKATGFWSPEFEEATPNDICIAIKAETTDNSIVEMVVEALEEELANLAKNQGGSGKRIPKARRLASALERMPDSNTMLISIAGEYAADLTESAIEKDLNVMIFSDNMSLQDEIRLKKQAADKGLIVMGPDCGTSMIAGAPLAFANVIPEGNIGVVGASGTGIQELCSQIALAGQGITHAIGLGGRDLSVDVGGVSAMTALDMLENDENTKVIAFVSKPPAEEVRQKIIQRMKSIAKPVVALFLGSKIDQPRDGNVHLINTIDKAARLAAELSEVEKDYEIMTPVPESKILGLYTGGTLAAEIALILAEGMNAEIDSKHEKGTMLDANGHKIIDLGDDFYTVGRPHPMIDPTSRQEEIIKLANRPEIGVVLLDVVIGYGAGPAPAESVVSAIKKLREKRQAPINFIATVTGTNQDPQGRDKEIELLKEAGIAVVNNLPEAAALAFALITPRQAKTDLKPYPLLEGVKVINAGLRSFSEDLQSAGIPVVQFQWAPIAGGNQQLANILKRLK</sequence>
<dbReference type="GO" id="GO:0009361">
    <property type="term" value="C:succinate-CoA ligase complex (ADP-forming)"/>
    <property type="evidence" value="ECO:0007669"/>
    <property type="project" value="TreeGrafter"/>
</dbReference>
<dbReference type="RefSeq" id="WP_109188803.1">
    <property type="nucleotide sequence ID" value="NZ_BMYA01000005.1"/>
</dbReference>
<evidence type="ECO:0000259" key="1">
    <source>
        <dbReference type="Pfam" id="PF00549"/>
    </source>
</evidence>
<feature type="domain" description="CoA-binding" evidence="2">
    <location>
        <begin position="195"/>
        <end position="288"/>
    </location>
</feature>
<dbReference type="AlphaFoldDB" id="A0A2U2AFJ5"/>
<dbReference type="PANTHER" id="PTHR11117:SF24">
    <property type="entry name" value="PROTEIN FDRA"/>
    <property type="match status" value="1"/>
</dbReference>
<accession>A0A2U2AFJ5</accession>
<dbReference type="NCBIfam" id="NF004760">
    <property type="entry name" value="PRK06091.1"/>
    <property type="match status" value="1"/>
</dbReference>
<dbReference type="GO" id="GO:0004776">
    <property type="term" value="F:succinate-CoA ligase (GDP-forming) activity"/>
    <property type="evidence" value="ECO:0007669"/>
    <property type="project" value="TreeGrafter"/>
</dbReference>
<dbReference type="GO" id="GO:0005829">
    <property type="term" value="C:cytosol"/>
    <property type="evidence" value="ECO:0007669"/>
    <property type="project" value="TreeGrafter"/>
</dbReference>
<dbReference type="EMBL" id="QEWQ01000002">
    <property type="protein sequence ID" value="PWD81438.1"/>
    <property type="molecule type" value="Genomic_DNA"/>
</dbReference>
<proteinExistence type="predicted"/>
<dbReference type="GO" id="GO:0006099">
    <property type="term" value="P:tricarboxylic acid cycle"/>
    <property type="evidence" value="ECO:0007669"/>
    <property type="project" value="TreeGrafter"/>
</dbReference>
<dbReference type="Gene3D" id="3.40.50.720">
    <property type="entry name" value="NAD(P)-binding Rossmann-like Domain"/>
    <property type="match status" value="1"/>
</dbReference>
<reference evidence="4" key="1">
    <citation type="submission" date="2018-05" db="EMBL/GenBank/DDBJ databases">
        <title>Ignatzschineria dubaiensis sp. nov., isolated from necrotic foot tissues of dromedaries (Camelus dromedarius) and associated maggots in Dubai, United Arab Emirates.</title>
        <authorList>
            <person name="Tsang C.C."/>
            <person name="Tang J.Y.M."/>
            <person name="Fong J.Y.H."/>
            <person name="Kinne J."/>
            <person name="Lee H.H."/>
            <person name="Joseph M."/>
            <person name="Jose S."/>
            <person name="Schuster R.K."/>
            <person name="Tang Y."/>
            <person name="Sivakumar S."/>
            <person name="Chen J.H.K."/>
            <person name="Teng J.L.L."/>
            <person name="Lau S.K.P."/>
            <person name="Wernery U."/>
            <person name="Woo P.C.Y."/>
        </authorList>
    </citation>
    <scope>NUCLEOTIDE SEQUENCE [LARGE SCALE GENOMIC DNA]</scope>
    <source>
        <strain evidence="4">KCTC 22644</strain>
    </source>
</reference>
<dbReference type="GO" id="GO:0004775">
    <property type="term" value="F:succinate-CoA ligase (ADP-forming) activity"/>
    <property type="evidence" value="ECO:0007669"/>
    <property type="project" value="TreeGrafter"/>
</dbReference>
<evidence type="ECO:0000313" key="4">
    <source>
        <dbReference type="Proteomes" id="UP000245020"/>
    </source>
</evidence>
<dbReference type="SUPFAM" id="SSF52210">
    <property type="entry name" value="Succinyl-CoA synthetase domains"/>
    <property type="match status" value="2"/>
</dbReference>
<dbReference type="Pfam" id="PF00549">
    <property type="entry name" value="Ligase_CoA"/>
    <property type="match status" value="1"/>
</dbReference>
<dbReference type="InterPro" id="IPR005811">
    <property type="entry name" value="SUCC_ACL_C"/>
</dbReference>
<comment type="caution">
    <text evidence="3">The sequence shown here is derived from an EMBL/GenBank/DDBJ whole genome shotgun (WGS) entry which is preliminary data.</text>
</comment>
<gene>
    <name evidence="3" type="ORF">DC083_03040</name>
</gene>
<feature type="domain" description="ATP-citrate synthase/succinyl-CoA ligase C-terminal" evidence="1">
    <location>
        <begin position="337"/>
        <end position="488"/>
    </location>
</feature>
<dbReference type="Proteomes" id="UP000245020">
    <property type="component" value="Unassembled WGS sequence"/>
</dbReference>